<feature type="compositionally biased region" description="Polar residues" evidence="1">
    <location>
        <begin position="102"/>
        <end position="112"/>
    </location>
</feature>
<organism evidence="2 3">
    <name type="scientific">Oculimacula yallundae</name>
    <dbReference type="NCBI Taxonomy" id="86028"/>
    <lineage>
        <taxon>Eukaryota</taxon>
        <taxon>Fungi</taxon>
        <taxon>Dikarya</taxon>
        <taxon>Ascomycota</taxon>
        <taxon>Pezizomycotina</taxon>
        <taxon>Leotiomycetes</taxon>
        <taxon>Helotiales</taxon>
        <taxon>Ploettnerulaceae</taxon>
        <taxon>Oculimacula</taxon>
    </lineage>
</organism>
<gene>
    <name evidence="2" type="ORF">VTL71DRAFT_8322</name>
</gene>
<feature type="compositionally biased region" description="Polar residues" evidence="1">
    <location>
        <begin position="161"/>
        <end position="178"/>
    </location>
</feature>
<reference evidence="2 3" key="1">
    <citation type="journal article" date="2024" name="Commun. Biol.">
        <title>Comparative genomic analysis of thermophilic fungi reveals convergent evolutionary adaptations and gene losses.</title>
        <authorList>
            <person name="Steindorff A.S."/>
            <person name="Aguilar-Pontes M.V."/>
            <person name="Robinson A.J."/>
            <person name="Andreopoulos B."/>
            <person name="LaButti K."/>
            <person name="Kuo A."/>
            <person name="Mondo S."/>
            <person name="Riley R."/>
            <person name="Otillar R."/>
            <person name="Haridas S."/>
            <person name="Lipzen A."/>
            <person name="Grimwood J."/>
            <person name="Schmutz J."/>
            <person name="Clum A."/>
            <person name="Reid I.D."/>
            <person name="Moisan M.C."/>
            <person name="Butler G."/>
            <person name="Nguyen T.T.M."/>
            <person name="Dewar K."/>
            <person name="Conant G."/>
            <person name="Drula E."/>
            <person name="Henrissat B."/>
            <person name="Hansel C."/>
            <person name="Singer S."/>
            <person name="Hutchinson M.I."/>
            <person name="de Vries R.P."/>
            <person name="Natvig D.O."/>
            <person name="Powell A.J."/>
            <person name="Tsang A."/>
            <person name="Grigoriev I.V."/>
        </authorList>
    </citation>
    <scope>NUCLEOTIDE SEQUENCE [LARGE SCALE GENOMIC DNA]</scope>
    <source>
        <strain evidence="2 3">CBS 494.80</strain>
    </source>
</reference>
<keyword evidence="3" id="KW-1185">Reference proteome</keyword>
<proteinExistence type="predicted"/>
<accession>A0ABR4CXA1</accession>
<protein>
    <submittedName>
        <fullName evidence="2">Uncharacterized protein</fullName>
    </submittedName>
</protein>
<evidence type="ECO:0000256" key="1">
    <source>
        <dbReference type="SAM" id="MobiDB-lite"/>
    </source>
</evidence>
<feature type="compositionally biased region" description="Basic and acidic residues" evidence="1">
    <location>
        <begin position="217"/>
        <end position="231"/>
    </location>
</feature>
<feature type="region of interest" description="Disordered" evidence="1">
    <location>
        <begin position="35"/>
        <end position="54"/>
    </location>
</feature>
<feature type="compositionally biased region" description="Basic and acidic residues" evidence="1">
    <location>
        <begin position="179"/>
        <end position="189"/>
    </location>
</feature>
<feature type="region of interest" description="Disordered" evidence="1">
    <location>
        <begin position="87"/>
        <end position="231"/>
    </location>
</feature>
<sequence>MVKKRAKSFHGASSMRDTSLDVAYLVSKSKQTTIEKKRARSYDGASSMRDTFGNNGKRARFDNFLVEADIGIEFLDLKDPTMCEDKKDQEAQDYDAIDGISRENSSTRTIAASSPRKILIPKRRLRSPNKTPLHNSMSPPSPQPSAAPFGQKVQIFEDETSSSLAQIPNRSLDASQTERSSHSAVDNRPRVASQDNPEANHSDKDLVHSIDGLEVGEDGRKLESAGRNKMQ</sequence>
<name>A0ABR4CXA1_9HELO</name>
<dbReference type="EMBL" id="JAZHXI010000002">
    <property type="protein sequence ID" value="KAL2074544.1"/>
    <property type="molecule type" value="Genomic_DNA"/>
</dbReference>
<evidence type="ECO:0000313" key="2">
    <source>
        <dbReference type="EMBL" id="KAL2074544.1"/>
    </source>
</evidence>
<comment type="caution">
    <text evidence="2">The sequence shown here is derived from an EMBL/GenBank/DDBJ whole genome shotgun (WGS) entry which is preliminary data.</text>
</comment>
<dbReference type="Proteomes" id="UP001595075">
    <property type="component" value="Unassembled WGS sequence"/>
</dbReference>
<feature type="compositionally biased region" description="Basic and acidic residues" evidence="1">
    <location>
        <begin position="198"/>
        <end position="208"/>
    </location>
</feature>
<evidence type="ECO:0000313" key="3">
    <source>
        <dbReference type="Proteomes" id="UP001595075"/>
    </source>
</evidence>